<sequence>MKAIPHQAKHNLNGSTLEIWAIALISSQYLPGKCMKKYFYCFATLLLLVGCSREFIESIYDVNYEPTNRFAKNLAQLPGQFEKDTAALDALIQSFSGNIEKRWGRKEVKMAGKSNYVKYIDNYLSRTEVNFSDGKILVETISPTDPKAHLKKAIMTTLLTPDDPANVDLFSSKNIELKGQPFLYQQVLDQDKQPIQWSWRANRFADYLIANHLKVKQVDFKKSYYVEIPMVEDQMQIRSYQYSDIVRRASRKYDIPEDLIYAIIKTESSFNPYAVSWANAYGLMQIVPKTAGRDVFNLVKNRSGEPSPEYLFNPENNIDTGTAYFYLLKNRYLKEVKQPLSLEYSMISAYNGGTGGVLRTFHSDRQRAMKNLNALQPNQVYWALTQKHPNAEARRYLEKVTRYKQDFNKK</sequence>
<evidence type="ECO:0000313" key="5">
    <source>
        <dbReference type="Proteomes" id="UP000190834"/>
    </source>
</evidence>
<dbReference type="Pfam" id="PF01464">
    <property type="entry name" value="SLT"/>
    <property type="match status" value="1"/>
</dbReference>
<dbReference type="PANTHER" id="PTHR37423">
    <property type="entry name" value="SOLUBLE LYTIC MUREIN TRANSGLYCOSYLASE-RELATED"/>
    <property type="match status" value="1"/>
</dbReference>
<evidence type="ECO:0000259" key="3">
    <source>
        <dbReference type="Pfam" id="PF11873"/>
    </source>
</evidence>
<dbReference type="InterPro" id="IPR000189">
    <property type="entry name" value="Transglyc_AS"/>
</dbReference>
<organism evidence="4 5">
    <name type="scientific">Vibrio cincinnatiensis DSM 19608</name>
    <dbReference type="NCBI Taxonomy" id="1123491"/>
    <lineage>
        <taxon>Bacteria</taxon>
        <taxon>Pseudomonadati</taxon>
        <taxon>Pseudomonadota</taxon>
        <taxon>Gammaproteobacteria</taxon>
        <taxon>Vibrionales</taxon>
        <taxon>Vibrionaceae</taxon>
        <taxon>Vibrio</taxon>
    </lineage>
</organism>
<dbReference type="Gene3D" id="1.10.530.10">
    <property type="match status" value="1"/>
</dbReference>
<proteinExistence type="inferred from homology"/>
<dbReference type="Proteomes" id="UP000190834">
    <property type="component" value="Unassembled WGS sequence"/>
</dbReference>
<dbReference type="GO" id="GO:0008933">
    <property type="term" value="F:peptidoglycan lytic transglycosylase activity"/>
    <property type="evidence" value="ECO:0007669"/>
    <property type="project" value="InterPro"/>
</dbReference>
<dbReference type="Pfam" id="PF11873">
    <property type="entry name" value="Mltc_N"/>
    <property type="match status" value="1"/>
</dbReference>
<reference evidence="5" key="1">
    <citation type="submission" date="2017-02" db="EMBL/GenBank/DDBJ databases">
        <authorList>
            <person name="Varghese N."/>
            <person name="Submissions S."/>
        </authorList>
    </citation>
    <scope>NUCLEOTIDE SEQUENCE [LARGE SCALE GENOMIC DNA]</scope>
    <source>
        <strain evidence="5">DSM 19608</strain>
    </source>
</reference>
<dbReference type="InterPro" id="IPR008258">
    <property type="entry name" value="Transglycosylase_SLT_dom_1"/>
</dbReference>
<feature type="domain" description="Murein transglycosylase-C N-terminal" evidence="3">
    <location>
        <begin position="82"/>
        <end position="241"/>
    </location>
</feature>
<dbReference type="SUPFAM" id="SSF53955">
    <property type="entry name" value="Lysozyme-like"/>
    <property type="match status" value="1"/>
</dbReference>
<dbReference type="GO" id="GO:0000270">
    <property type="term" value="P:peptidoglycan metabolic process"/>
    <property type="evidence" value="ECO:0007669"/>
    <property type="project" value="InterPro"/>
</dbReference>
<dbReference type="InterPro" id="IPR023346">
    <property type="entry name" value="Lysozyme-like_dom_sf"/>
</dbReference>
<gene>
    <name evidence="4" type="ORF">SAMN02745782_02148</name>
</gene>
<dbReference type="CDD" id="cd16893">
    <property type="entry name" value="LT_MltC_MltE"/>
    <property type="match status" value="1"/>
</dbReference>
<dbReference type="PROSITE" id="PS00922">
    <property type="entry name" value="TRANSGLYCOSYLASE"/>
    <property type="match status" value="1"/>
</dbReference>
<feature type="domain" description="Transglycosylase SLT" evidence="2">
    <location>
        <begin position="246"/>
        <end position="372"/>
    </location>
</feature>
<evidence type="ECO:0000313" key="4">
    <source>
        <dbReference type="EMBL" id="SKA03600.1"/>
    </source>
</evidence>
<dbReference type="STRING" id="1123491.SAMN02745782_02148"/>
<name>A0A1T4QIH8_VIBCI</name>
<dbReference type="InterPro" id="IPR024570">
    <property type="entry name" value="Murein_transglycosylaseC_N"/>
</dbReference>
<dbReference type="GO" id="GO:0016020">
    <property type="term" value="C:membrane"/>
    <property type="evidence" value="ECO:0007669"/>
    <property type="project" value="InterPro"/>
</dbReference>
<comment type="similarity">
    <text evidence="1">Belongs to the transglycosylase Slt family.</text>
</comment>
<evidence type="ECO:0000256" key="1">
    <source>
        <dbReference type="ARBA" id="ARBA00007734"/>
    </source>
</evidence>
<dbReference type="EMBL" id="FUXB01000010">
    <property type="protein sequence ID" value="SKA03600.1"/>
    <property type="molecule type" value="Genomic_DNA"/>
</dbReference>
<protein>
    <submittedName>
        <fullName evidence="4">Membrane-bound lytic murein transglycosylase C</fullName>
    </submittedName>
</protein>
<keyword evidence="5" id="KW-1185">Reference proteome</keyword>
<evidence type="ECO:0000259" key="2">
    <source>
        <dbReference type="Pfam" id="PF01464"/>
    </source>
</evidence>
<dbReference type="NCBIfam" id="NF008670">
    <property type="entry name" value="PRK11671.1"/>
    <property type="match status" value="1"/>
</dbReference>
<dbReference type="AlphaFoldDB" id="A0A1T4QIH8"/>
<accession>A0A1T4QIH8</accession>
<dbReference type="PANTHER" id="PTHR37423:SF2">
    <property type="entry name" value="MEMBRANE-BOUND LYTIC MUREIN TRANSGLYCOSYLASE C"/>
    <property type="match status" value="1"/>
</dbReference>